<dbReference type="Proteomes" id="UP001565471">
    <property type="component" value="Unassembled WGS sequence"/>
</dbReference>
<dbReference type="RefSeq" id="WP_240536837.1">
    <property type="nucleotide sequence ID" value="NZ_BJNL01000031.1"/>
</dbReference>
<name>A0ABV4FA77_BRAEL</name>
<reference evidence="1 2" key="1">
    <citation type="submission" date="2024-07" db="EMBL/GenBank/DDBJ databases">
        <title>Genomic Encyclopedia of Type Strains, Phase V (KMG-V): Genome sequencing to study the core and pangenomes of soil and plant-associated prokaryotes.</title>
        <authorList>
            <person name="Whitman W."/>
        </authorList>
    </citation>
    <scope>NUCLEOTIDE SEQUENCE [LARGE SCALE GENOMIC DNA]</scope>
    <source>
        <strain evidence="1 2">USDA 415</strain>
    </source>
</reference>
<comment type="caution">
    <text evidence="1">The sequence shown here is derived from an EMBL/GenBank/DDBJ whole genome shotgun (WGS) entry which is preliminary data.</text>
</comment>
<evidence type="ECO:0000313" key="2">
    <source>
        <dbReference type="Proteomes" id="UP001565471"/>
    </source>
</evidence>
<keyword evidence="2" id="KW-1185">Reference proteome</keyword>
<evidence type="ECO:0000313" key="1">
    <source>
        <dbReference type="EMBL" id="MEY9320367.1"/>
    </source>
</evidence>
<dbReference type="EMBL" id="JBGBZA010000002">
    <property type="protein sequence ID" value="MEY9320367.1"/>
    <property type="molecule type" value="Genomic_DNA"/>
</dbReference>
<protein>
    <recommendedName>
        <fullName evidence="3">DUF2336 domain-containing protein</fullName>
    </recommendedName>
</protein>
<proteinExistence type="predicted"/>
<evidence type="ECO:0008006" key="3">
    <source>
        <dbReference type="Google" id="ProtNLM"/>
    </source>
</evidence>
<gene>
    <name evidence="1" type="ORF">ABIF29_007166</name>
</gene>
<sequence length="236" mass="25948">MTTKTCGERSSGNCHETLEEGSGADFCNESQFDEKVAEFGLEPIKAYARVARVKKKVSEAAEAKRKYRAQRKAEGFGQYVVEVPVDEDAKRTVYAVAQAIVDDKTNSRNMRSIILSVVSSPALLKLHEVLSTSSVNVSSIVELIERGELDKIVEIYALRPALLPDLLRLAKSDTDFLSVLECLVRHEKGISEGSAKGLLEAAVIANDCPEVLRFLEVRQRGGLRGRLLGWALGNIQ</sequence>
<organism evidence="1 2">
    <name type="scientific">Bradyrhizobium elkanii</name>
    <dbReference type="NCBI Taxonomy" id="29448"/>
    <lineage>
        <taxon>Bacteria</taxon>
        <taxon>Pseudomonadati</taxon>
        <taxon>Pseudomonadota</taxon>
        <taxon>Alphaproteobacteria</taxon>
        <taxon>Hyphomicrobiales</taxon>
        <taxon>Nitrobacteraceae</taxon>
        <taxon>Bradyrhizobium</taxon>
    </lineage>
</organism>
<accession>A0ABV4FA77</accession>
<dbReference type="GeneID" id="92951727"/>